<keyword evidence="1" id="KW-0472">Membrane</keyword>
<dbReference type="Proteomes" id="UP000639772">
    <property type="component" value="Chromosome 13"/>
</dbReference>
<accession>A0A835UES2</accession>
<proteinExistence type="predicted"/>
<evidence type="ECO:0000313" key="2">
    <source>
        <dbReference type="EMBL" id="KAG0456739.1"/>
    </source>
</evidence>
<dbReference type="EMBL" id="JADCNM010000013">
    <property type="protein sequence ID" value="KAG0456746.1"/>
    <property type="molecule type" value="Genomic_DNA"/>
</dbReference>
<dbReference type="EMBL" id="JADCNM010000013">
    <property type="protein sequence ID" value="KAG0456739.1"/>
    <property type="molecule type" value="Genomic_DNA"/>
</dbReference>
<keyword evidence="1" id="KW-1133">Transmembrane helix</keyword>
<gene>
    <name evidence="2" type="ORF">HPP92_024527</name>
    <name evidence="3" type="ORF">HPP92_024534</name>
</gene>
<comment type="caution">
    <text evidence="3">The sequence shown here is derived from an EMBL/GenBank/DDBJ whole genome shotgun (WGS) entry which is preliminary data.</text>
</comment>
<organism evidence="3 4">
    <name type="scientific">Vanilla planifolia</name>
    <name type="common">Vanilla</name>
    <dbReference type="NCBI Taxonomy" id="51239"/>
    <lineage>
        <taxon>Eukaryota</taxon>
        <taxon>Viridiplantae</taxon>
        <taxon>Streptophyta</taxon>
        <taxon>Embryophyta</taxon>
        <taxon>Tracheophyta</taxon>
        <taxon>Spermatophyta</taxon>
        <taxon>Magnoliopsida</taxon>
        <taxon>Liliopsida</taxon>
        <taxon>Asparagales</taxon>
        <taxon>Orchidaceae</taxon>
        <taxon>Vanilloideae</taxon>
        <taxon>Vanilleae</taxon>
        <taxon>Vanilla</taxon>
    </lineage>
</organism>
<protein>
    <submittedName>
        <fullName evidence="3">Uncharacterized protein</fullName>
    </submittedName>
</protein>
<evidence type="ECO:0000256" key="1">
    <source>
        <dbReference type="SAM" id="Phobius"/>
    </source>
</evidence>
<feature type="transmembrane region" description="Helical" evidence="1">
    <location>
        <begin position="12"/>
        <end position="35"/>
    </location>
</feature>
<evidence type="ECO:0000313" key="3">
    <source>
        <dbReference type="EMBL" id="KAG0456746.1"/>
    </source>
</evidence>
<dbReference type="AlphaFoldDB" id="A0A835UES2"/>
<name>A0A835UES2_VANPL</name>
<sequence length="101" mass="11562">MVDSTLYQISRELCYVFFGLLNSLLSSFMLLTILVTSTAKGRSNCGCDDHNEVMFATPHPINTIKELINCYSKKFGNQHLIHHVFIATFDLKLHTTMMLYL</sequence>
<evidence type="ECO:0000313" key="4">
    <source>
        <dbReference type="Proteomes" id="UP000639772"/>
    </source>
</evidence>
<reference evidence="3 4" key="1">
    <citation type="journal article" date="2020" name="Nat. Food">
        <title>A phased Vanilla planifolia genome enables genetic improvement of flavour and production.</title>
        <authorList>
            <person name="Hasing T."/>
            <person name="Tang H."/>
            <person name="Brym M."/>
            <person name="Khazi F."/>
            <person name="Huang T."/>
            <person name="Chambers A.H."/>
        </authorList>
    </citation>
    <scope>NUCLEOTIDE SEQUENCE [LARGE SCALE GENOMIC DNA]</scope>
    <source>
        <tissue evidence="3">Leaf</tissue>
    </source>
</reference>
<keyword evidence="1" id="KW-0812">Transmembrane</keyword>